<keyword evidence="3" id="KW-1185">Reference proteome</keyword>
<feature type="transmembrane region" description="Helical" evidence="1">
    <location>
        <begin position="117"/>
        <end position="139"/>
    </location>
</feature>
<protein>
    <submittedName>
        <fullName evidence="2">Uncharacterized protein</fullName>
    </submittedName>
</protein>
<feature type="transmembrane region" description="Helical" evidence="1">
    <location>
        <begin position="7"/>
        <end position="29"/>
    </location>
</feature>
<evidence type="ECO:0000313" key="3">
    <source>
        <dbReference type="Proteomes" id="UP000663828"/>
    </source>
</evidence>
<evidence type="ECO:0000313" key="2">
    <source>
        <dbReference type="EMBL" id="CAF1556506.1"/>
    </source>
</evidence>
<name>A0A815XED5_ADIRI</name>
<keyword evidence="1" id="KW-0812">Transmembrane</keyword>
<feature type="transmembrane region" description="Helical" evidence="1">
    <location>
        <begin position="229"/>
        <end position="247"/>
    </location>
</feature>
<keyword evidence="1" id="KW-1133">Transmembrane helix</keyword>
<reference evidence="2" key="1">
    <citation type="submission" date="2021-02" db="EMBL/GenBank/DDBJ databases">
        <authorList>
            <person name="Nowell W R."/>
        </authorList>
    </citation>
    <scope>NUCLEOTIDE SEQUENCE</scope>
</reference>
<accession>A0A815XED5</accession>
<sequence length="255" mass="29473">MLEISRIYLSAGVLLAVLTLIFHMIAMGYPRWKIYEHRRNPSETLFIGLYHRCENQLLTVVSDTNKIYSICDENKYLPSKKNMSTIINKLKPNEVQRLCNIAGNPYRCDYSSVNKGLISSTIITACSISFAIILIYSHLLLNQFKYKTHLAVAITTILFLFLAFIFLLITLILLGSTMSYDLFEYRYNLNYRLAERKQRNITNGLEQTIRQTVASDYDIRLDWSAGLEIISLVLSSFTLVTQILYVFSTYRNRIG</sequence>
<dbReference type="Proteomes" id="UP000663828">
    <property type="component" value="Unassembled WGS sequence"/>
</dbReference>
<dbReference type="EMBL" id="CAJNOR010005313">
    <property type="protein sequence ID" value="CAF1556506.1"/>
    <property type="molecule type" value="Genomic_DNA"/>
</dbReference>
<organism evidence="2 3">
    <name type="scientific">Adineta ricciae</name>
    <name type="common">Rotifer</name>
    <dbReference type="NCBI Taxonomy" id="249248"/>
    <lineage>
        <taxon>Eukaryota</taxon>
        <taxon>Metazoa</taxon>
        <taxon>Spiralia</taxon>
        <taxon>Gnathifera</taxon>
        <taxon>Rotifera</taxon>
        <taxon>Eurotatoria</taxon>
        <taxon>Bdelloidea</taxon>
        <taxon>Adinetida</taxon>
        <taxon>Adinetidae</taxon>
        <taxon>Adineta</taxon>
    </lineage>
</organism>
<dbReference type="Gene3D" id="1.20.140.150">
    <property type="match status" value="1"/>
</dbReference>
<proteinExistence type="predicted"/>
<feature type="transmembrane region" description="Helical" evidence="1">
    <location>
        <begin position="151"/>
        <end position="174"/>
    </location>
</feature>
<dbReference type="AlphaFoldDB" id="A0A815XED5"/>
<comment type="caution">
    <text evidence="2">The sequence shown here is derived from an EMBL/GenBank/DDBJ whole genome shotgun (WGS) entry which is preliminary data.</text>
</comment>
<evidence type="ECO:0000256" key="1">
    <source>
        <dbReference type="SAM" id="Phobius"/>
    </source>
</evidence>
<keyword evidence="1" id="KW-0472">Membrane</keyword>
<gene>
    <name evidence="2" type="ORF">XAT740_LOCUS43291</name>
</gene>